<reference evidence="12 13" key="1">
    <citation type="submission" date="2018-08" db="EMBL/GenBank/DDBJ databases">
        <title>Sequencing the genomes of 1000 actinobacteria strains.</title>
        <authorList>
            <person name="Klenk H.-P."/>
        </authorList>
    </citation>
    <scope>NUCLEOTIDE SEQUENCE [LARGE SCALE GENOMIC DNA]</scope>
    <source>
        <strain evidence="12 13">DSM 44099</strain>
    </source>
</reference>
<comment type="caution">
    <text evidence="12">The sequence shown here is derived from an EMBL/GenBank/DDBJ whole genome shotgun (WGS) entry which is preliminary data.</text>
</comment>
<evidence type="ECO:0000256" key="6">
    <source>
        <dbReference type="ARBA" id="ARBA00022723"/>
    </source>
</evidence>
<dbReference type="OrthoDB" id="3169239at2"/>
<keyword evidence="7" id="KW-0560">Oxidoreductase</keyword>
<dbReference type="RefSeq" id="WP_116070985.1">
    <property type="nucleotide sequence ID" value="NZ_BONB01000079.1"/>
</dbReference>
<evidence type="ECO:0000256" key="5">
    <source>
        <dbReference type="ARBA" id="ARBA00022643"/>
    </source>
</evidence>
<evidence type="ECO:0000313" key="13">
    <source>
        <dbReference type="Proteomes" id="UP000256913"/>
    </source>
</evidence>
<keyword evidence="4" id="KW-0285">Flavoprotein</keyword>
<evidence type="ECO:0000256" key="10">
    <source>
        <dbReference type="SAM" id="MobiDB-lite"/>
    </source>
</evidence>
<feature type="region of interest" description="Disordered" evidence="10">
    <location>
        <begin position="564"/>
        <end position="585"/>
    </location>
</feature>
<evidence type="ECO:0000256" key="1">
    <source>
        <dbReference type="ARBA" id="ARBA00001917"/>
    </source>
</evidence>
<dbReference type="GO" id="GO:0046872">
    <property type="term" value="F:metal ion binding"/>
    <property type="evidence" value="ECO:0007669"/>
    <property type="project" value="UniProtKB-KW"/>
</dbReference>
<organism evidence="12 13">
    <name type="scientific">Asanoa ferruginea</name>
    <dbReference type="NCBI Taxonomy" id="53367"/>
    <lineage>
        <taxon>Bacteria</taxon>
        <taxon>Bacillati</taxon>
        <taxon>Actinomycetota</taxon>
        <taxon>Actinomycetes</taxon>
        <taxon>Micromonosporales</taxon>
        <taxon>Micromonosporaceae</taxon>
        <taxon>Asanoa</taxon>
    </lineage>
</organism>
<keyword evidence="5" id="KW-0288">FMN</keyword>
<feature type="domain" description="NADH:flavin oxidoreductase/NADH oxidase N-terminal" evidence="11">
    <location>
        <begin position="19"/>
        <end position="330"/>
    </location>
</feature>
<keyword evidence="9" id="KW-0411">Iron-sulfur</keyword>
<dbReference type="InterPro" id="IPR001155">
    <property type="entry name" value="OxRdtase_FMN_N"/>
</dbReference>
<dbReference type="SUPFAM" id="SSF51971">
    <property type="entry name" value="Nucleotide-binding domain"/>
    <property type="match status" value="1"/>
</dbReference>
<protein>
    <submittedName>
        <fullName evidence="12">Mycofactocin system FadH/OYE family oxidoreductase 1</fullName>
    </submittedName>
</protein>
<keyword evidence="6" id="KW-0479">Metal-binding</keyword>
<dbReference type="GO" id="GO:0008670">
    <property type="term" value="F:2,4-dienoyl-CoA reductase (NADPH) activity"/>
    <property type="evidence" value="ECO:0007669"/>
    <property type="project" value="TreeGrafter"/>
</dbReference>
<evidence type="ECO:0000256" key="9">
    <source>
        <dbReference type="ARBA" id="ARBA00023014"/>
    </source>
</evidence>
<keyword evidence="8" id="KW-0408">Iron</keyword>
<evidence type="ECO:0000256" key="7">
    <source>
        <dbReference type="ARBA" id="ARBA00023002"/>
    </source>
</evidence>
<dbReference type="Gene3D" id="3.20.20.70">
    <property type="entry name" value="Aldolase class I"/>
    <property type="match status" value="1"/>
</dbReference>
<dbReference type="Pfam" id="PF12831">
    <property type="entry name" value="FAD_oxidored"/>
    <property type="match status" value="1"/>
</dbReference>
<dbReference type="NCBIfam" id="TIGR03996">
    <property type="entry name" value="mycofact_OYE_1"/>
    <property type="match status" value="1"/>
</dbReference>
<dbReference type="Gene3D" id="3.50.50.60">
    <property type="entry name" value="FAD/NAD(P)-binding domain"/>
    <property type="match status" value="1"/>
</dbReference>
<sequence length="667" mass="69355">MATHHLTDPVNLAGRRAPSRVLFGPHETNLGRKRAISDRHAAYYAARAAGGAGIIVTETASVTADDWPYERAPLAADCGPGWAAVVAACRPHGTLVLAGLGHVGGQGSTAYSQQPLWAPSRVADAATRELPAELEQPEIDAIVAGFAAGAAAAVHAGADGVELDAGVYSLLRQFQSGLTNQRGDRYGTDRLAFTREVIEAVRAEIGRERILALRMSCDERAPWAGVTPDQAAEQVAALAGDVDLLVVVTAGPYATAAYRPDFHTAPQFNRDLTARMREAAAGTPVVLQGSVVDPAAAQRALDDGVADLVEMTRAQIAEPRLVSLVRAGTPERARPCILCNQVCQVRDNRNPIVSCVGEPASGHETEDAAVEGSDAEAHDVLVVGGGPAGLEAARVLALRGHRVELAERTGRLGGAARDAAVGPGRDRMALLTNWLEAECRRLGVEIRTGVTVTPDDLDGREAILATGSRPRPPLFSQALDARAVLTGGLEALPAGEIVVDDPVGGPIGVAVAEWLAAGGRSVRLVTPDPVAGTQLSRTGDLAPANTRLQQAGVGRELRSLLRGVGGSTSSAAEGAPDGAAAGPAPHGHAVLEDVWTGARREIPCDVLVDCGPRLPEESLYLARPGTPRAGDAVAPRTLYEAVLEGRRRALEVAAGKARPQKVALNKP</sequence>
<dbReference type="Proteomes" id="UP000256913">
    <property type="component" value="Unassembled WGS sequence"/>
</dbReference>
<dbReference type="PANTHER" id="PTHR42917">
    <property type="entry name" value="2,4-DIENOYL-COA REDUCTASE"/>
    <property type="match status" value="1"/>
</dbReference>
<comment type="cofactor">
    <cofactor evidence="1">
        <name>FMN</name>
        <dbReference type="ChEBI" id="CHEBI:58210"/>
    </cofactor>
</comment>
<gene>
    <name evidence="12" type="ORF">DFJ67_5907</name>
</gene>
<dbReference type="InterPro" id="IPR051793">
    <property type="entry name" value="NADH:flavin_oxidoreductase"/>
</dbReference>
<dbReference type="SUPFAM" id="SSF51905">
    <property type="entry name" value="FAD/NAD(P)-binding domain"/>
    <property type="match status" value="1"/>
</dbReference>
<dbReference type="PANTHER" id="PTHR42917:SF2">
    <property type="entry name" value="2,4-DIENOYL-COA REDUCTASE [(2E)-ENOYL-COA-PRODUCING]"/>
    <property type="match status" value="1"/>
</dbReference>
<evidence type="ECO:0000313" key="12">
    <source>
        <dbReference type="EMBL" id="REF99863.1"/>
    </source>
</evidence>
<dbReference type="GO" id="GO:0033543">
    <property type="term" value="P:fatty acid beta-oxidation, unsaturated, even number, reductase/isomerase pathway"/>
    <property type="evidence" value="ECO:0007669"/>
    <property type="project" value="TreeGrafter"/>
</dbReference>
<comment type="cofactor">
    <cofactor evidence="2">
        <name>[4Fe-4S] cluster</name>
        <dbReference type="ChEBI" id="CHEBI:49883"/>
    </cofactor>
</comment>
<feature type="compositionally biased region" description="Low complexity" evidence="10">
    <location>
        <begin position="571"/>
        <end position="585"/>
    </location>
</feature>
<evidence type="ECO:0000256" key="2">
    <source>
        <dbReference type="ARBA" id="ARBA00001966"/>
    </source>
</evidence>
<accession>A0A3D9ZV47</accession>
<dbReference type="Gene3D" id="3.40.50.720">
    <property type="entry name" value="NAD(P)-binding Rossmann-like Domain"/>
    <property type="match status" value="1"/>
</dbReference>
<comment type="similarity">
    <text evidence="3">In the N-terminal section; belongs to the NADH:flavin oxidoreductase/NADH oxidase family.</text>
</comment>
<dbReference type="Pfam" id="PF00724">
    <property type="entry name" value="Oxidored_FMN"/>
    <property type="match status" value="1"/>
</dbReference>
<evidence type="ECO:0000256" key="8">
    <source>
        <dbReference type="ARBA" id="ARBA00023004"/>
    </source>
</evidence>
<evidence type="ECO:0000259" key="11">
    <source>
        <dbReference type="Pfam" id="PF00724"/>
    </source>
</evidence>
<dbReference type="InterPro" id="IPR013785">
    <property type="entry name" value="Aldolase_TIM"/>
</dbReference>
<proteinExistence type="inferred from homology"/>
<keyword evidence="13" id="KW-1185">Reference proteome</keyword>
<dbReference type="AlphaFoldDB" id="A0A3D9ZV47"/>
<evidence type="ECO:0000256" key="3">
    <source>
        <dbReference type="ARBA" id="ARBA00011048"/>
    </source>
</evidence>
<dbReference type="GO" id="GO:0051536">
    <property type="term" value="F:iron-sulfur cluster binding"/>
    <property type="evidence" value="ECO:0007669"/>
    <property type="project" value="UniProtKB-KW"/>
</dbReference>
<name>A0A3D9ZV47_9ACTN</name>
<dbReference type="InterPro" id="IPR036188">
    <property type="entry name" value="FAD/NAD-bd_sf"/>
</dbReference>
<dbReference type="EMBL" id="QUMQ01000001">
    <property type="protein sequence ID" value="REF99863.1"/>
    <property type="molecule type" value="Genomic_DNA"/>
</dbReference>
<evidence type="ECO:0000256" key="4">
    <source>
        <dbReference type="ARBA" id="ARBA00022630"/>
    </source>
</evidence>
<dbReference type="InterPro" id="IPR023967">
    <property type="entry name" value="CHP03996_oxidoreductase"/>
</dbReference>
<dbReference type="SUPFAM" id="SSF51395">
    <property type="entry name" value="FMN-linked oxidoreductases"/>
    <property type="match status" value="1"/>
</dbReference>
<dbReference type="GO" id="GO:0010181">
    <property type="term" value="F:FMN binding"/>
    <property type="evidence" value="ECO:0007669"/>
    <property type="project" value="InterPro"/>
</dbReference>